<reference evidence="1 2" key="1">
    <citation type="submission" date="2016-01" db="EMBL/GenBank/DDBJ databases">
        <title>Draft Genome Sequences of Seven Thermophilic Sporeformers Isolated from Foods.</title>
        <authorList>
            <person name="Berendsen E.M."/>
            <person name="Wells-Bennik M.H."/>
            <person name="Krawcyk A.O."/>
            <person name="De Jong A."/>
            <person name="Holsappel S."/>
            <person name="Eijlander R.T."/>
            <person name="Kuipers O.P."/>
        </authorList>
    </citation>
    <scope>NUCLEOTIDE SEQUENCE [LARGE SCALE GENOMIC DNA]</scope>
    <source>
        <strain evidence="1 2">B4119</strain>
    </source>
</reference>
<accession>A0A150M3P1</accession>
<organism evidence="1 2">
    <name type="scientific">Saccharococcus caldoxylosilyticus</name>
    <dbReference type="NCBI Taxonomy" id="81408"/>
    <lineage>
        <taxon>Bacteria</taxon>
        <taxon>Bacillati</taxon>
        <taxon>Bacillota</taxon>
        <taxon>Bacilli</taxon>
        <taxon>Bacillales</taxon>
        <taxon>Anoxybacillaceae</taxon>
        <taxon>Saccharococcus</taxon>
    </lineage>
</organism>
<comment type="caution">
    <text evidence="1">The sequence shown here is derived from an EMBL/GenBank/DDBJ whole genome shotgun (WGS) entry which is preliminary data.</text>
</comment>
<dbReference type="AlphaFoldDB" id="A0A150M3P1"/>
<sequence length="46" mass="5286">MRIRIEESEKGKAIVLSLFLFAREVIFMHGGWRFCDPFCGVGIVAR</sequence>
<dbReference type="EMBL" id="LQYS01000013">
    <property type="protein sequence ID" value="KYD19123.1"/>
    <property type="molecule type" value="Genomic_DNA"/>
</dbReference>
<gene>
    <name evidence="1" type="ORF">B4119_1380</name>
</gene>
<dbReference type="PATRIC" id="fig|81408.3.peg.1145"/>
<protein>
    <submittedName>
        <fullName evidence="1">Uncharacterized protein</fullName>
    </submittedName>
</protein>
<evidence type="ECO:0000313" key="1">
    <source>
        <dbReference type="EMBL" id="KYD19123.1"/>
    </source>
</evidence>
<proteinExistence type="predicted"/>
<name>A0A150M3P1_9BACL</name>
<dbReference type="STRING" id="81408.B4119_1380"/>
<dbReference type="Proteomes" id="UP000075455">
    <property type="component" value="Unassembled WGS sequence"/>
</dbReference>
<evidence type="ECO:0000313" key="2">
    <source>
        <dbReference type="Proteomes" id="UP000075455"/>
    </source>
</evidence>